<gene>
    <name evidence="1" type="ORF">I8J30_09805</name>
</gene>
<organism evidence="1 2">
    <name type="scientific">Paenibacillus lignilyticus</name>
    <dbReference type="NCBI Taxonomy" id="1172615"/>
    <lineage>
        <taxon>Bacteria</taxon>
        <taxon>Bacillati</taxon>
        <taxon>Bacillota</taxon>
        <taxon>Bacilli</taxon>
        <taxon>Bacillales</taxon>
        <taxon>Paenibacillaceae</taxon>
        <taxon>Paenibacillus</taxon>
    </lineage>
</organism>
<evidence type="ECO:0000313" key="1">
    <source>
        <dbReference type="EMBL" id="MBP3962991.1"/>
    </source>
</evidence>
<protein>
    <submittedName>
        <fullName evidence="1">Uncharacterized protein</fullName>
    </submittedName>
</protein>
<accession>A0ABS5CAJ3</accession>
<dbReference type="Proteomes" id="UP000673394">
    <property type="component" value="Unassembled WGS sequence"/>
</dbReference>
<keyword evidence="2" id="KW-1185">Reference proteome</keyword>
<proteinExistence type="predicted"/>
<dbReference type="RefSeq" id="WP_210657733.1">
    <property type="nucleotide sequence ID" value="NZ_JAGKSP010000003.1"/>
</dbReference>
<reference evidence="1 2" key="1">
    <citation type="submission" date="2021-04" db="EMBL/GenBank/DDBJ databases">
        <title>Paenibacillus sp. DLE-14 whole genome sequence.</title>
        <authorList>
            <person name="Ham Y.J."/>
        </authorList>
    </citation>
    <scope>NUCLEOTIDE SEQUENCE [LARGE SCALE GENOMIC DNA]</scope>
    <source>
        <strain evidence="1 2">DLE-14</strain>
    </source>
</reference>
<sequence>MMEVQTMDELWERLSKLTREDSVCQVLIPGIGTFVIVLQEVNDHYDIALLDEEKELPTMSASELSRNPYLID</sequence>
<name>A0ABS5CAJ3_9BACL</name>
<dbReference type="EMBL" id="JAGKSP010000003">
    <property type="protein sequence ID" value="MBP3962991.1"/>
    <property type="molecule type" value="Genomic_DNA"/>
</dbReference>
<comment type="caution">
    <text evidence="1">The sequence shown here is derived from an EMBL/GenBank/DDBJ whole genome shotgun (WGS) entry which is preliminary data.</text>
</comment>
<evidence type="ECO:0000313" key="2">
    <source>
        <dbReference type="Proteomes" id="UP000673394"/>
    </source>
</evidence>